<proteinExistence type="inferred from homology"/>
<evidence type="ECO:0000256" key="5">
    <source>
        <dbReference type="ARBA" id="ARBA00022692"/>
    </source>
</evidence>
<dbReference type="GO" id="GO:0005886">
    <property type="term" value="C:plasma membrane"/>
    <property type="evidence" value="ECO:0007669"/>
    <property type="project" value="UniProtKB-SubCell"/>
</dbReference>
<protein>
    <submittedName>
        <fullName evidence="10">AI-2E family transporter</fullName>
    </submittedName>
</protein>
<dbReference type="RefSeq" id="WP_070609923.1">
    <property type="nucleotide sequence ID" value="NZ_JASOOE010000009.1"/>
</dbReference>
<evidence type="ECO:0000256" key="6">
    <source>
        <dbReference type="ARBA" id="ARBA00022989"/>
    </source>
</evidence>
<feature type="transmembrane region" description="Helical" evidence="9">
    <location>
        <begin position="178"/>
        <end position="200"/>
    </location>
</feature>
<dbReference type="EMBL" id="JASOOE010000009">
    <property type="protein sequence ID" value="MDK7187444.1"/>
    <property type="molecule type" value="Genomic_DNA"/>
</dbReference>
<name>A0AAJ1V5T5_9LACT</name>
<organism evidence="10 11">
    <name type="scientific">Facklamia hominis</name>
    <dbReference type="NCBI Taxonomy" id="178214"/>
    <lineage>
        <taxon>Bacteria</taxon>
        <taxon>Bacillati</taxon>
        <taxon>Bacillota</taxon>
        <taxon>Bacilli</taxon>
        <taxon>Lactobacillales</taxon>
        <taxon>Aerococcaceae</taxon>
        <taxon>Facklamia</taxon>
    </lineage>
</organism>
<dbReference type="PANTHER" id="PTHR21716:SF53">
    <property type="entry name" value="PERMEASE PERM-RELATED"/>
    <property type="match status" value="1"/>
</dbReference>
<evidence type="ECO:0000256" key="8">
    <source>
        <dbReference type="SAM" id="MobiDB-lite"/>
    </source>
</evidence>
<evidence type="ECO:0000313" key="10">
    <source>
        <dbReference type="EMBL" id="MDK7187444.1"/>
    </source>
</evidence>
<dbReference type="GO" id="GO:0055085">
    <property type="term" value="P:transmembrane transport"/>
    <property type="evidence" value="ECO:0007669"/>
    <property type="project" value="TreeGrafter"/>
</dbReference>
<evidence type="ECO:0000313" key="11">
    <source>
        <dbReference type="Proteomes" id="UP001229251"/>
    </source>
</evidence>
<dbReference type="PANTHER" id="PTHR21716">
    <property type="entry name" value="TRANSMEMBRANE PROTEIN"/>
    <property type="match status" value="1"/>
</dbReference>
<keyword evidence="4" id="KW-1003">Cell membrane</keyword>
<reference evidence="10" key="1">
    <citation type="submission" date="2023-05" db="EMBL/GenBank/DDBJ databases">
        <title>Cataloging the Phylogenetic Diversity of Human Bladder Bacteria.</title>
        <authorList>
            <person name="Du J."/>
        </authorList>
    </citation>
    <scope>NUCLEOTIDE SEQUENCE</scope>
    <source>
        <strain evidence="10">UMB1231</strain>
    </source>
</reference>
<feature type="transmembrane region" description="Helical" evidence="9">
    <location>
        <begin position="50"/>
        <end position="75"/>
    </location>
</feature>
<sequence>MNAKQHTQSKTPWKRPIVENRLFMNLLMLLLVLLVLFVFTKIAYLFEPVWIFLQFFAFPFVATGIFYYLFSPIVVKLSRRGMNRHLAIWLIYVSVILLAIWGVATLVPIVQSQTRSFMDNLPSYLHSLNSILESNPLLPDLETTYPSLAHQLDQLDINRFIQDVQPLVSTTFGGLTNVLGTVSTVVAGLVTIPVLLYYMLLEGYHLIPTILYFVPNKYRSTVKTIIYQSHYQVGRYIRGQILVAIVVGLMFAFGFSVIGLDYSITLGLLAMVLNVVPYIGSILAAVPALIIGLTVSPFMFIKVVMVLAIENFIEGRLVQPHILGSNLKIHPVTILLVLLGAGRLFGLTGVILGVPAFAVIKVVFTELYQIYRDRSSLYKDDDIKDSQKFDSKRTFEKETGQFKSDSCQESATEDQLDN</sequence>
<keyword evidence="7 9" id="KW-0472">Membrane</keyword>
<keyword evidence="6 9" id="KW-1133">Transmembrane helix</keyword>
<dbReference type="AlphaFoldDB" id="A0AAJ1V5T5"/>
<dbReference type="Pfam" id="PF01594">
    <property type="entry name" value="AI-2E_transport"/>
    <property type="match status" value="1"/>
</dbReference>
<accession>A0AAJ1V5T5</accession>
<comment type="subcellular location">
    <subcellularLocation>
        <location evidence="1">Cell membrane</location>
        <topology evidence="1">Multi-pass membrane protein</topology>
    </subcellularLocation>
</comment>
<evidence type="ECO:0000256" key="2">
    <source>
        <dbReference type="ARBA" id="ARBA00009773"/>
    </source>
</evidence>
<evidence type="ECO:0000256" key="9">
    <source>
        <dbReference type="SAM" id="Phobius"/>
    </source>
</evidence>
<comment type="caution">
    <text evidence="10">The sequence shown here is derived from an EMBL/GenBank/DDBJ whole genome shotgun (WGS) entry which is preliminary data.</text>
</comment>
<feature type="transmembrane region" description="Helical" evidence="9">
    <location>
        <begin position="87"/>
        <end position="110"/>
    </location>
</feature>
<gene>
    <name evidence="10" type="ORF">QP433_05570</name>
</gene>
<feature type="transmembrane region" description="Helical" evidence="9">
    <location>
        <begin position="333"/>
        <end position="364"/>
    </location>
</feature>
<comment type="similarity">
    <text evidence="2">Belongs to the autoinducer-2 exporter (AI-2E) (TC 2.A.86) family.</text>
</comment>
<dbReference type="InterPro" id="IPR002549">
    <property type="entry name" value="AI-2E-like"/>
</dbReference>
<keyword evidence="3" id="KW-0813">Transport</keyword>
<feature type="transmembrane region" description="Helical" evidence="9">
    <location>
        <begin position="21"/>
        <end position="44"/>
    </location>
</feature>
<dbReference type="Proteomes" id="UP001229251">
    <property type="component" value="Unassembled WGS sequence"/>
</dbReference>
<evidence type="ECO:0000256" key="3">
    <source>
        <dbReference type="ARBA" id="ARBA00022448"/>
    </source>
</evidence>
<keyword evidence="5 9" id="KW-0812">Transmembrane</keyword>
<feature type="compositionally biased region" description="Polar residues" evidence="8">
    <location>
        <begin position="401"/>
        <end position="410"/>
    </location>
</feature>
<evidence type="ECO:0000256" key="1">
    <source>
        <dbReference type="ARBA" id="ARBA00004651"/>
    </source>
</evidence>
<feature type="transmembrane region" description="Helical" evidence="9">
    <location>
        <begin position="241"/>
        <end position="260"/>
    </location>
</feature>
<feature type="region of interest" description="Disordered" evidence="8">
    <location>
        <begin position="397"/>
        <end position="418"/>
    </location>
</feature>
<evidence type="ECO:0000256" key="7">
    <source>
        <dbReference type="ARBA" id="ARBA00023136"/>
    </source>
</evidence>
<evidence type="ECO:0000256" key="4">
    <source>
        <dbReference type="ARBA" id="ARBA00022475"/>
    </source>
</evidence>